<reference evidence="2" key="1">
    <citation type="journal article" date="2020" name="Stud. Mycol.">
        <title>101 Dothideomycetes genomes: a test case for predicting lifestyles and emergence of pathogens.</title>
        <authorList>
            <person name="Haridas S."/>
            <person name="Albert R."/>
            <person name="Binder M."/>
            <person name="Bloem J."/>
            <person name="Labutti K."/>
            <person name="Salamov A."/>
            <person name="Andreopoulos B."/>
            <person name="Baker S."/>
            <person name="Barry K."/>
            <person name="Bills G."/>
            <person name="Bluhm B."/>
            <person name="Cannon C."/>
            <person name="Castanera R."/>
            <person name="Culley D."/>
            <person name="Daum C."/>
            <person name="Ezra D."/>
            <person name="Gonzalez J."/>
            <person name="Henrissat B."/>
            <person name="Kuo A."/>
            <person name="Liang C."/>
            <person name="Lipzen A."/>
            <person name="Lutzoni F."/>
            <person name="Magnuson J."/>
            <person name="Mondo S."/>
            <person name="Nolan M."/>
            <person name="Ohm R."/>
            <person name="Pangilinan J."/>
            <person name="Park H.-J."/>
            <person name="Ramirez L."/>
            <person name="Alfaro M."/>
            <person name="Sun H."/>
            <person name="Tritt A."/>
            <person name="Yoshinaga Y."/>
            <person name="Zwiers L.-H."/>
            <person name="Turgeon B."/>
            <person name="Goodwin S."/>
            <person name="Spatafora J."/>
            <person name="Crous P."/>
            <person name="Grigoriev I."/>
        </authorList>
    </citation>
    <scope>NUCLEOTIDE SEQUENCE</scope>
    <source>
        <strain evidence="2">CBS 121739</strain>
    </source>
</reference>
<dbReference type="Proteomes" id="UP000799437">
    <property type="component" value="Unassembled WGS sequence"/>
</dbReference>
<dbReference type="GeneID" id="54480333"/>
<gene>
    <name evidence="2" type="ORF">EJ05DRAFT_145367</name>
</gene>
<proteinExistence type="predicted"/>
<feature type="region of interest" description="Disordered" evidence="1">
    <location>
        <begin position="134"/>
        <end position="186"/>
    </location>
</feature>
<organism evidence="2 3">
    <name type="scientific">Pseudovirgaria hyperparasitica</name>
    <dbReference type="NCBI Taxonomy" id="470096"/>
    <lineage>
        <taxon>Eukaryota</taxon>
        <taxon>Fungi</taxon>
        <taxon>Dikarya</taxon>
        <taxon>Ascomycota</taxon>
        <taxon>Pezizomycotina</taxon>
        <taxon>Dothideomycetes</taxon>
        <taxon>Dothideomycetes incertae sedis</taxon>
        <taxon>Acrospermales</taxon>
        <taxon>Acrospermaceae</taxon>
        <taxon>Pseudovirgaria</taxon>
    </lineage>
</organism>
<keyword evidence="3" id="KW-1185">Reference proteome</keyword>
<feature type="region of interest" description="Disordered" evidence="1">
    <location>
        <begin position="315"/>
        <end position="417"/>
    </location>
</feature>
<evidence type="ECO:0000313" key="2">
    <source>
        <dbReference type="EMBL" id="KAF2754582.1"/>
    </source>
</evidence>
<evidence type="ECO:0000313" key="3">
    <source>
        <dbReference type="Proteomes" id="UP000799437"/>
    </source>
</evidence>
<sequence length="417" mass="46021">MLNPTRKVFNCIVDDSALASGLRKNTRDGIRKWVSAGAIRLFVPLHTLEQLKLLKNINGRIGSDAREAINWLDEITSLPNSGVYLQEPDQAYSTWEEVEDFMLPETLLSERHAEHDEPDVLAGDFEQSLGLHAAHEESDQASLNSSQSFERRPLTPCSPSSLSPGTSPRKLARSPKKAAVEGDRKNVSDYTARNSLDGVAVADVEENGAPRMLRPLFNHSVWLINQEPNSETALQNFILLTNDMKKQAVASKFGIRARRLEELRDIIGREDRDLKNRVQLFKKESKELYSPPGALLNRTPVGPKKSREFVQENVAGITTPKGNSRGSATSNGHMLDPNEFSRSPPPSSRSGGGRGGRTPVRGPPRGPFHASSLDRNSPRGLTPSPNPARPIDPDSFSRPTPAGRAMRGGRRRLWEPA</sequence>
<name>A0A6A6VVI5_9PEZI</name>
<feature type="compositionally biased region" description="Polar residues" evidence="1">
    <location>
        <begin position="320"/>
        <end position="332"/>
    </location>
</feature>
<protein>
    <recommendedName>
        <fullName evidence="4">PIN domain-containing protein</fullName>
    </recommendedName>
</protein>
<evidence type="ECO:0000256" key="1">
    <source>
        <dbReference type="SAM" id="MobiDB-lite"/>
    </source>
</evidence>
<dbReference type="Gene3D" id="3.40.50.1010">
    <property type="entry name" value="5'-nuclease"/>
    <property type="match status" value="1"/>
</dbReference>
<accession>A0A6A6VVI5</accession>
<dbReference type="OrthoDB" id="5361617at2759"/>
<evidence type="ECO:0008006" key="4">
    <source>
        <dbReference type="Google" id="ProtNLM"/>
    </source>
</evidence>
<feature type="compositionally biased region" description="Low complexity" evidence="1">
    <location>
        <begin position="154"/>
        <end position="168"/>
    </location>
</feature>
<dbReference type="EMBL" id="ML996580">
    <property type="protein sequence ID" value="KAF2754582.1"/>
    <property type="molecule type" value="Genomic_DNA"/>
</dbReference>
<dbReference type="AlphaFoldDB" id="A0A6A6VVI5"/>
<dbReference type="RefSeq" id="XP_033597033.1">
    <property type="nucleotide sequence ID" value="XM_033739279.1"/>
</dbReference>